<gene>
    <name evidence="2" type="ORF">EYF80_041750</name>
</gene>
<feature type="region of interest" description="Disordered" evidence="1">
    <location>
        <begin position="1"/>
        <end position="27"/>
    </location>
</feature>
<name>A0A4Z2G4N3_9TELE</name>
<dbReference type="EMBL" id="SRLO01000713">
    <property type="protein sequence ID" value="TNN48045.1"/>
    <property type="molecule type" value="Genomic_DNA"/>
</dbReference>
<dbReference type="AlphaFoldDB" id="A0A4Z2G4N3"/>
<reference evidence="2 3" key="1">
    <citation type="submission" date="2019-03" db="EMBL/GenBank/DDBJ databases">
        <title>First draft genome of Liparis tanakae, snailfish: a comprehensive survey of snailfish specific genes.</title>
        <authorList>
            <person name="Kim W."/>
            <person name="Song I."/>
            <person name="Jeong J.-H."/>
            <person name="Kim D."/>
            <person name="Kim S."/>
            <person name="Ryu S."/>
            <person name="Song J.Y."/>
            <person name="Lee S.K."/>
        </authorList>
    </citation>
    <scope>NUCLEOTIDE SEQUENCE [LARGE SCALE GENOMIC DNA]</scope>
    <source>
        <tissue evidence="2">Muscle</tissue>
    </source>
</reference>
<protein>
    <submittedName>
        <fullName evidence="2">Uncharacterized protein</fullName>
    </submittedName>
</protein>
<organism evidence="2 3">
    <name type="scientific">Liparis tanakae</name>
    <name type="common">Tanaka's snailfish</name>
    <dbReference type="NCBI Taxonomy" id="230148"/>
    <lineage>
        <taxon>Eukaryota</taxon>
        <taxon>Metazoa</taxon>
        <taxon>Chordata</taxon>
        <taxon>Craniata</taxon>
        <taxon>Vertebrata</taxon>
        <taxon>Euteleostomi</taxon>
        <taxon>Actinopterygii</taxon>
        <taxon>Neopterygii</taxon>
        <taxon>Teleostei</taxon>
        <taxon>Neoteleostei</taxon>
        <taxon>Acanthomorphata</taxon>
        <taxon>Eupercaria</taxon>
        <taxon>Perciformes</taxon>
        <taxon>Cottioidei</taxon>
        <taxon>Cottales</taxon>
        <taxon>Liparidae</taxon>
        <taxon>Liparis</taxon>
    </lineage>
</organism>
<accession>A0A4Z2G4N3</accession>
<evidence type="ECO:0000256" key="1">
    <source>
        <dbReference type="SAM" id="MobiDB-lite"/>
    </source>
</evidence>
<evidence type="ECO:0000313" key="2">
    <source>
        <dbReference type="EMBL" id="TNN48045.1"/>
    </source>
</evidence>
<dbReference type="Proteomes" id="UP000314294">
    <property type="component" value="Unassembled WGS sequence"/>
</dbReference>
<proteinExistence type="predicted"/>
<sequence length="189" mass="20792">MSARRGDVRAVSAAYEHTTPKVPPRPAPPALALVLPRLFTSPPAGGISTSIPTMDLNCVYDNNNNTAYCILDAGRRAEEPMKITIYVEQFGSGGQSLASNPRISQGKRLPRNHPACALPHCASREFEHFVDVRVYLCTRGARLSEERHRPTPRRVCGAETRRRCERTCARAGRDNLTGGSRRAARQING</sequence>
<evidence type="ECO:0000313" key="3">
    <source>
        <dbReference type="Proteomes" id="UP000314294"/>
    </source>
</evidence>
<keyword evidence="3" id="KW-1185">Reference proteome</keyword>
<comment type="caution">
    <text evidence="2">The sequence shown here is derived from an EMBL/GenBank/DDBJ whole genome shotgun (WGS) entry which is preliminary data.</text>
</comment>